<dbReference type="Pfam" id="PF01272">
    <property type="entry name" value="GreA_GreB"/>
    <property type="match status" value="1"/>
</dbReference>
<reference evidence="2 3" key="1">
    <citation type="submission" date="2020-04" db="EMBL/GenBank/DDBJ databases">
        <title>Genome sequencing of novel species.</title>
        <authorList>
            <person name="Heo J."/>
            <person name="Kim S.-J."/>
            <person name="Kim J.-S."/>
            <person name="Hong S.-B."/>
            <person name="Kwon S.-W."/>
        </authorList>
    </citation>
    <scope>NUCLEOTIDE SEQUENCE [LARGE SCALE GENOMIC DNA]</scope>
    <source>
        <strain evidence="2 3">MFER-1</strain>
    </source>
</reference>
<keyword evidence="3" id="KW-1185">Reference proteome</keyword>
<dbReference type="EMBL" id="CP051680">
    <property type="protein sequence ID" value="QJD84210.1"/>
    <property type="molecule type" value="Genomic_DNA"/>
</dbReference>
<dbReference type="GO" id="GO:0032784">
    <property type="term" value="P:regulation of DNA-templated transcription elongation"/>
    <property type="evidence" value="ECO:0007669"/>
    <property type="project" value="InterPro"/>
</dbReference>
<name>A0A7Z2VJW6_9BACL</name>
<dbReference type="InterPro" id="IPR001437">
    <property type="entry name" value="Tscrpt_elong_fac_GreA/B_C"/>
</dbReference>
<feature type="domain" description="Transcription elongation factor GreA/GreB C-terminal" evidence="1">
    <location>
        <begin position="70"/>
        <end position="137"/>
    </location>
</feature>
<dbReference type="GO" id="GO:0003677">
    <property type="term" value="F:DNA binding"/>
    <property type="evidence" value="ECO:0007669"/>
    <property type="project" value="InterPro"/>
</dbReference>
<keyword evidence="2" id="KW-0251">Elongation factor</keyword>
<dbReference type="AlphaFoldDB" id="A0A7Z2VJW6"/>
<dbReference type="InterPro" id="IPR036953">
    <property type="entry name" value="GreA/GreB_C_sf"/>
</dbReference>
<dbReference type="KEGG" id="cheb:HH215_14105"/>
<dbReference type="RefSeq" id="WP_169280494.1">
    <property type="nucleotide sequence ID" value="NZ_CP051680.1"/>
</dbReference>
<keyword evidence="2" id="KW-0648">Protein biosynthesis</keyword>
<dbReference type="Gene3D" id="3.10.50.30">
    <property type="entry name" value="Transcription elongation factor, GreA/GreB, C-terminal domain"/>
    <property type="match status" value="1"/>
</dbReference>
<protein>
    <submittedName>
        <fullName evidence="2">GreA/GreB family elongation factor</fullName>
    </submittedName>
</protein>
<dbReference type="Proteomes" id="UP000502248">
    <property type="component" value="Chromosome"/>
</dbReference>
<proteinExistence type="predicted"/>
<sequence length="154" mass="17098">MSHSNNAKFQEELIAQVNYFDQETSELLRKLYPDAGKRDELQQLIDGYMDHIHSVLEGSMQGEPDSLAWIGSHVTVLDEIDGFEETYKIVLPQQIDADLGHISFMSPLGSKLLLARKGDRIEVDSPSGSYGMLISNVIFGLEASSSYFPDTGEA</sequence>
<gene>
    <name evidence="2" type="ORF">HH215_14105</name>
</gene>
<evidence type="ECO:0000313" key="2">
    <source>
        <dbReference type="EMBL" id="QJD84210.1"/>
    </source>
</evidence>
<organism evidence="2 3">
    <name type="scientific">Cohnella herbarum</name>
    <dbReference type="NCBI Taxonomy" id="2728023"/>
    <lineage>
        <taxon>Bacteria</taxon>
        <taxon>Bacillati</taxon>
        <taxon>Bacillota</taxon>
        <taxon>Bacilli</taxon>
        <taxon>Bacillales</taxon>
        <taxon>Paenibacillaceae</taxon>
        <taxon>Cohnella</taxon>
    </lineage>
</organism>
<dbReference type="GO" id="GO:0003746">
    <property type="term" value="F:translation elongation factor activity"/>
    <property type="evidence" value="ECO:0007669"/>
    <property type="project" value="UniProtKB-KW"/>
</dbReference>
<dbReference type="SUPFAM" id="SSF54534">
    <property type="entry name" value="FKBP-like"/>
    <property type="match status" value="1"/>
</dbReference>
<evidence type="ECO:0000259" key="1">
    <source>
        <dbReference type="Pfam" id="PF01272"/>
    </source>
</evidence>
<accession>A0A7Z2VJW6</accession>
<evidence type="ECO:0000313" key="3">
    <source>
        <dbReference type="Proteomes" id="UP000502248"/>
    </source>
</evidence>